<dbReference type="PANTHER" id="PTHR43280:SF2">
    <property type="entry name" value="HTH-TYPE TRANSCRIPTIONAL REGULATOR EXSA"/>
    <property type="match status" value="1"/>
</dbReference>
<evidence type="ECO:0000313" key="4">
    <source>
        <dbReference type="Proteomes" id="UP001241110"/>
    </source>
</evidence>
<dbReference type="InterPro" id="IPR046532">
    <property type="entry name" value="DUF6597"/>
</dbReference>
<dbReference type="Proteomes" id="UP001241110">
    <property type="component" value="Unassembled WGS sequence"/>
</dbReference>
<dbReference type="RefSeq" id="WP_313978431.1">
    <property type="nucleotide sequence ID" value="NZ_JASJOS010000004.1"/>
</dbReference>
<proteinExistence type="predicted"/>
<name>A0AAE3U5S1_9BACT</name>
<evidence type="ECO:0000313" key="3">
    <source>
        <dbReference type="EMBL" id="MDJ1481094.1"/>
    </source>
</evidence>
<dbReference type="GO" id="GO:0043565">
    <property type="term" value="F:sequence-specific DNA binding"/>
    <property type="evidence" value="ECO:0007669"/>
    <property type="project" value="InterPro"/>
</dbReference>
<dbReference type="PROSITE" id="PS01124">
    <property type="entry name" value="HTH_ARAC_FAMILY_2"/>
    <property type="match status" value="1"/>
</dbReference>
<dbReference type="PANTHER" id="PTHR43280">
    <property type="entry name" value="ARAC-FAMILY TRANSCRIPTIONAL REGULATOR"/>
    <property type="match status" value="1"/>
</dbReference>
<evidence type="ECO:0000259" key="2">
    <source>
        <dbReference type="PROSITE" id="PS01124"/>
    </source>
</evidence>
<organism evidence="3 4">
    <name type="scientific">Xanthocytophaga flava</name>
    <dbReference type="NCBI Taxonomy" id="3048013"/>
    <lineage>
        <taxon>Bacteria</taxon>
        <taxon>Pseudomonadati</taxon>
        <taxon>Bacteroidota</taxon>
        <taxon>Cytophagia</taxon>
        <taxon>Cytophagales</taxon>
        <taxon>Rhodocytophagaceae</taxon>
        <taxon>Xanthocytophaga</taxon>
    </lineage>
</organism>
<comment type="caution">
    <text evidence="3">The sequence shown here is derived from an EMBL/GenBank/DDBJ whole genome shotgun (WGS) entry which is preliminary data.</text>
</comment>
<dbReference type="EMBL" id="JASJOS010000004">
    <property type="protein sequence ID" value="MDJ1481094.1"/>
    <property type="molecule type" value="Genomic_DNA"/>
</dbReference>
<dbReference type="Gene3D" id="1.10.10.60">
    <property type="entry name" value="Homeodomain-like"/>
    <property type="match status" value="1"/>
</dbReference>
<gene>
    <name evidence="3" type="ORF">QNI16_11415</name>
</gene>
<dbReference type="Pfam" id="PF20240">
    <property type="entry name" value="DUF6597"/>
    <property type="match status" value="1"/>
</dbReference>
<accession>A0AAE3U5S1</accession>
<sequence>MVDLQTYVPVQLASVVKSFWSLQVSDTANLPYVENIIPDGHQEIIFHLSASTAKRSTEQLEWITEPDAFFAGQTRSPYSLELRPGSLLYGIRFHPHTMYNLFKFPASLITDTIVSVHDIPQAKLLHFCLTEVPQQTFLNFENTLTNLCNRIYKTSLPFQYVDYTIQQIITHRGNIKIESIRQKTGVSQRYLDTIFRQWVGITPKEFSSIIKINHFIDYRQQHPEKKLTECSHENLFFDQSHLIRVFKTFTGQSPKGYFHTPHTISTYFAQSW</sequence>
<dbReference type="AlphaFoldDB" id="A0AAE3U5S1"/>
<dbReference type="Pfam" id="PF12833">
    <property type="entry name" value="HTH_18"/>
    <property type="match status" value="1"/>
</dbReference>
<reference evidence="3" key="1">
    <citation type="submission" date="2023-05" db="EMBL/GenBank/DDBJ databases">
        <authorList>
            <person name="Zhang X."/>
        </authorList>
    </citation>
    <scope>NUCLEOTIDE SEQUENCE</scope>
    <source>
        <strain evidence="3">YF14B1</strain>
    </source>
</reference>
<dbReference type="GO" id="GO:0003700">
    <property type="term" value="F:DNA-binding transcription factor activity"/>
    <property type="evidence" value="ECO:0007669"/>
    <property type="project" value="InterPro"/>
</dbReference>
<dbReference type="InterPro" id="IPR018060">
    <property type="entry name" value="HTH_AraC"/>
</dbReference>
<keyword evidence="1" id="KW-0238">DNA-binding</keyword>
<evidence type="ECO:0000256" key="1">
    <source>
        <dbReference type="ARBA" id="ARBA00023125"/>
    </source>
</evidence>
<dbReference type="SMART" id="SM00342">
    <property type="entry name" value="HTH_ARAC"/>
    <property type="match status" value="1"/>
</dbReference>
<protein>
    <submittedName>
        <fullName evidence="3">Helix-turn-helix domain-containing protein</fullName>
    </submittedName>
</protein>
<feature type="domain" description="HTH araC/xylS-type" evidence="2">
    <location>
        <begin position="159"/>
        <end position="260"/>
    </location>
</feature>